<dbReference type="PANTHER" id="PTHR43065">
    <property type="entry name" value="SENSOR HISTIDINE KINASE"/>
    <property type="match status" value="1"/>
</dbReference>
<accession>X1S5J6</accession>
<dbReference type="PANTHER" id="PTHR43065:SF46">
    <property type="entry name" value="C4-DICARBOXYLATE TRANSPORT SENSOR PROTEIN DCTB"/>
    <property type="match status" value="1"/>
</dbReference>
<dbReference type="Pfam" id="PF00512">
    <property type="entry name" value="HisKA"/>
    <property type="match status" value="1"/>
</dbReference>
<feature type="coiled-coil region" evidence="6">
    <location>
        <begin position="24"/>
        <end position="90"/>
    </location>
</feature>
<keyword evidence="1" id="KW-0808">Transferase</keyword>
<evidence type="ECO:0000256" key="3">
    <source>
        <dbReference type="ARBA" id="ARBA00022777"/>
    </source>
</evidence>
<keyword evidence="5" id="KW-0902">Two-component regulatory system</keyword>
<dbReference type="GO" id="GO:0005524">
    <property type="term" value="F:ATP binding"/>
    <property type="evidence" value="ECO:0007669"/>
    <property type="project" value="UniProtKB-KW"/>
</dbReference>
<sequence length="259" mass="30418">AERLQILDFLLGTYETAVQRNYELRKTQDALRKTQDELRSLNEQLEQKVGERTAYLSTEITERKRVEKELKRLYTELKESQSQLIQAEKMSAVGTFVAGVAHELNNPITAILHFVQYCIKHTSKEDRLYSILQDIERETRSYIDTTQNLLTFSHMQREKKVHQKESLNTILNRVLKLLSYRIEKNNISVSKNISIGVPDIPMNVNNIQQVFLNLLKILKYKKRYQEPPEVKTSKALYTFSFPSILYIYWKVCQGIVIFP</sequence>
<dbReference type="InterPro" id="IPR003661">
    <property type="entry name" value="HisK_dim/P_dom"/>
</dbReference>
<proteinExistence type="predicted"/>
<gene>
    <name evidence="8" type="ORF">S12H4_39666</name>
</gene>
<dbReference type="Gene3D" id="1.10.287.130">
    <property type="match status" value="1"/>
</dbReference>
<evidence type="ECO:0000256" key="2">
    <source>
        <dbReference type="ARBA" id="ARBA00022741"/>
    </source>
</evidence>
<evidence type="ECO:0000256" key="5">
    <source>
        <dbReference type="ARBA" id="ARBA00023012"/>
    </source>
</evidence>
<dbReference type="CDD" id="cd00082">
    <property type="entry name" value="HisKA"/>
    <property type="match status" value="1"/>
</dbReference>
<keyword evidence="4" id="KW-0067">ATP-binding</keyword>
<dbReference type="GO" id="GO:0000155">
    <property type="term" value="F:phosphorelay sensor kinase activity"/>
    <property type="evidence" value="ECO:0007669"/>
    <property type="project" value="InterPro"/>
</dbReference>
<keyword evidence="2" id="KW-0547">Nucleotide-binding</keyword>
<comment type="caution">
    <text evidence="8">The sequence shown here is derived from an EMBL/GenBank/DDBJ whole genome shotgun (WGS) entry which is preliminary data.</text>
</comment>
<dbReference type="InterPro" id="IPR036097">
    <property type="entry name" value="HisK_dim/P_sf"/>
</dbReference>
<protein>
    <recommendedName>
        <fullName evidence="7">Signal transduction histidine kinase dimerisation/phosphoacceptor domain-containing protein</fullName>
    </recommendedName>
</protein>
<evidence type="ECO:0000256" key="6">
    <source>
        <dbReference type="SAM" id="Coils"/>
    </source>
</evidence>
<evidence type="ECO:0000256" key="4">
    <source>
        <dbReference type="ARBA" id="ARBA00022840"/>
    </source>
</evidence>
<feature type="non-terminal residue" evidence="8">
    <location>
        <position position="1"/>
    </location>
</feature>
<dbReference type="AlphaFoldDB" id="X1S5J6"/>
<name>X1S5J6_9ZZZZ</name>
<dbReference type="EMBL" id="BARW01023999">
    <property type="protein sequence ID" value="GAI88317.1"/>
    <property type="molecule type" value="Genomic_DNA"/>
</dbReference>
<evidence type="ECO:0000259" key="7">
    <source>
        <dbReference type="SMART" id="SM00388"/>
    </source>
</evidence>
<evidence type="ECO:0000256" key="1">
    <source>
        <dbReference type="ARBA" id="ARBA00022679"/>
    </source>
</evidence>
<feature type="domain" description="Signal transduction histidine kinase dimerisation/phosphoacceptor" evidence="7">
    <location>
        <begin position="92"/>
        <end position="158"/>
    </location>
</feature>
<keyword evidence="3" id="KW-0418">Kinase</keyword>
<keyword evidence="6" id="KW-0175">Coiled coil</keyword>
<dbReference type="SUPFAM" id="SSF47384">
    <property type="entry name" value="Homodimeric domain of signal transducing histidine kinase"/>
    <property type="match status" value="1"/>
</dbReference>
<evidence type="ECO:0000313" key="8">
    <source>
        <dbReference type="EMBL" id="GAI88317.1"/>
    </source>
</evidence>
<reference evidence="8" key="1">
    <citation type="journal article" date="2014" name="Front. Microbiol.">
        <title>High frequency of phylogenetically diverse reductive dehalogenase-homologous genes in deep subseafloor sedimentary metagenomes.</title>
        <authorList>
            <person name="Kawai M."/>
            <person name="Futagami T."/>
            <person name="Toyoda A."/>
            <person name="Takaki Y."/>
            <person name="Nishi S."/>
            <person name="Hori S."/>
            <person name="Arai W."/>
            <person name="Tsubouchi T."/>
            <person name="Morono Y."/>
            <person name="Uchiyama I."/>
            <person name="Ito T."/>
            <person name="Fujiyama A."/>
            <person name="Inagaki F."/>
            <person name="Takami H."/>
        </authorList>
    </citation>
    <scope>NUCLEOTIDE SEQUENCE</scope>
    <source>
        <strain evidence="8">Expedition CK06-06</strain>
    </source>
</reference>
<dbReference type="SMART" id="SM00388">
    <property type="entry name" value="HisKA"/>
    <property type="match status" value="1"/>
</dbReference>
<organism evidence="8">
    <name type="scientific">marine sediment metagenome</name>
    <dbReference type="NCBI Taxonomy" id="412755"/>
    <lineage>
        <taxon>unclassified sequences</taxon>
        <taxon>metagenomes</taxon>
        <taxon>ecological metagenomes</taxon>
    </lineage>
</organism>